<sequence>MDEAASSGDAKQIVLQSLAFLYPWIRPYYSLPISDYACRLFEIPHTRIKLEIRRCALTKLLDAVKKAGRRSGLPEDVVGQICGELERRRVLQTGPHLLLLFEAEAYYTHAFSLLGLKAHGCSSYLSYAVSTVSLVEKPRKGPGWLTVNGTPVNLFGLSRSRMIGYNLLSGPGSYRFALLPAEPNICPEALTLLEGLLPKQGFERPAHALKAANIALWPKIFGDGFAFLQIDDEDVTDLVVSHLRDENSWLRTRLFEAPKLASDIVAGFDKLAAGPWGSWVARGTDFFWFYEDGKRHRLRLESGELVHATTGKKLVRFTAAEIVERLVNRSLVPNLFLMFLVISILPGVRALGGSHQPIYYPLMRYALCKALEAADMDADLRHALVVDDMPAAWGHRVIECDQNPFDLYRAGRMGEASDHTGRFATVPFMDACGSMSSFAGDSSWLELYRRIQLETIAPTNAEWGFS</sequence>
<name>A0ABV7KE50_9HYPH</name>
<keyword evidence="2" id="KW-1185">Reference proteome</keyword>
<dbReference type="Proteomes" id="UP001595583">
    <property type="component" value="Unassembled WGS sequence"/>
</dbReference>
<dbReference type="EMBL" id="JBHRTK010000026">
    <property type="protein sequence ID" value="MFC3208575.1"/>
    <property type="molecule type" value="Genomic_DNA"/>
</dbReference>
<dbReference type="RefSeq" id="WP_378224078.1">
    <property type="nucleotide sequence ID" value="NZ_JBHRTK010000026.1"/>
</dbReference>
<reference evidence="2" key="1">
    <citation type="journal article" date="2019" name="Int. J. Syst. Evol. Microbiol.">
        <title>The Global Catalogue of Microorganisms (GCM) 10K type strain sequencing project: providing services to taxonomists for standard genome sequencing and annotation.</title>
        <authorList>
            <consortium name="The Broad Institute Genomics Platform"/>
            <consortium name="The Broad Institute Genome Sequencing Center for Infectious Disease"/>
            <person name="Wu L."/>
            <person name="Ma J."/>
        </authorList>
    </citation>
    <scope>NUCLEOTIDE SEQUENCE [LARGE SCALE GENOMIC DNA]</scope>
    <source>
        <strain evidence="2">KCTC 52165</strain>
    </source>
</reference>
<evidence type="ECO:0000313" key="1">
    <source>
        <dbReference type="EMBL" id="MFC3208575.1"/>
    </source>
</evidence>
<organism evidence="1 2">
    <name type="scientific">Aquamicrobium soli</name>
    <dbReference type="NCBI Taxonomy" id="1811518"/>
    <lineage>
        <taxon>Bacteria</taxon>
        <taxon>Pseudomonadati</taxon>
        <taxon>Pseudomonadota</taxon>
        <taxon>Alphaproteobacteria</taxon>
        <taxon>Hyphomicrobiales</taxon>
        <taxon>Phyllobacteriaceae</taxon>
        <taxon>Aquamicrobium</taxon>
    </lineage>
</organism>
<accession>A0ABV7KE50</accession>
<evidence type="ECO:0000313" key="2">
    <source>
        <dbReference type="Proteomes" id="UP001595583"/>
    </source>
</evidence>
<protein>
    <submittedName>
        <fullName evidence="1">Uncharacterized protein</fullName>
    </submittedName>
</protein>
<gene>
    <name evidence="1" type="ORF">ACFOHJ_20345</name>
</gene>
<proteinExistence type="predicted"/>
<comment type="caution">
    <text evidence="1">The sequence shown here is derived from an EMBL/GenBank/DDBJ whole genome shotgun (WGS) entry which is preliminary data.</text>
</comment>